<reference evidence="2 3" key="1">
    <citation type="submission" date="2015-01" db="EMBL/GenBank/DDBJ databases">
        <title>Genome Sequencing of Rickettsiales.</title>
        <authorList>
            <person name="Daugherty S.C."/>
            <person name="Su Q."/>
            <person name="Abolude K."/>
            <person name="Beier-Sexton M."/>
            <person name="Carlyon J.A."/>
            <person name="Carter R."/>
            <person name="Day N.P."/>
            <person name="Dumler S.J."/>
            <person name="Dyachenko V."/>
            <person name="Godinez A."/>
            <person name="Kurtti T.J."/>
            <person name="Lichay M."/>
            <person name="Mullins K.E."/>
            <person name="Ott S."/>
            <person name="Pappas-Brown V."/>
            <person name="Paris D.H."/>
            <person name="Patel P."/>
            <person name="Richards A.L."/>
            <person name="Sadzewicz L."/>
            <person name="Sears K."/>
            <person name="Seidman D."/>
            <person name="Sengamalay N."/>
            <person name="Stenos J."/>
            <person name="Tallon L.J."/>
            <person name="Vincent G."/>
            <person name="Fraser C.M."/>
            <person name="Munderloh U."/>
            <person name="Dunning-Hotopp J.C."/>
        </authorList>
    </citation>
    <scope>NUCLEOTIDE SEQUENCE [LARGE SCALE GENOMIC DNA]</scope>
    <source>
        <strain evidence="2 3">NCH-1</strain>
    </source>
</reference>
<dbReference type="EMBL" id="LANT01000010">
    <property type="protein sequence ID" value="KJV59443.1"/>
    <property type="molecule type" value="Genomic_DNA"/>
</dbReference>
<comment type="caution">
    <text evidence="2">The sequence shown here is derived from an EMBL/GenBank/DDBJ whole genome shotgun (WGS) entry which is preliminary data.</text>
</comment>
<keyword evidence="1" id="KW-0472">Membrane</keyword>
<name>A0A0F3MUI5_ANAPH</name>
<dbReference type="AlphaFoldDB" id="A0A0F3MUI5"/>
<evidence type="ECO:0000313" key="3">
    <source>
        <dbReference type="Proteomes" id="UP000033754"/>
    </source>
</evidence>
<sequence length="93" mass="10830">MTGAALTETAGNIKNIKKIILITQLRNIFVNISETFLKNLFTYLYIIIYFAHLINYVSYIFNYKVPVPHRMRASLSENMEKIRLLPMSGFIIN</sequence>
<evidence type="ECO:0000256" key="1">
    <source>
        <dbReference type="SAM" id="Phobius"/>
    </source>
</evidence>
<dbReference type="Proteomes" id="UP000033754">
    <property type="component" value="Unassembled WGS sequence"/>
</dbReference>
<gene>
    <name evidence="2" type="ORF">EPHNCH_1483</name>
</gene>
<evidence type="ECO:0000313" key="2">
    <source>
        <dbReference type="EMBL" id="KJV59443.1"/>
    </source>
</evidence>
<organism evidence="2 3">
    <name type="scientific">Anaplasma phagocytophilum str. NCH-1</name>
    <dbReference type="NCBI Taxonomy" id="1359161"/>
    <lineage>
        <taxon>Bacteria</taxon>
        <taxon>Pseudomonadati</taxon>
        <taxon>Pseudomonadota</taxon>
        <taxon>Alphaproteobacteria</taxon>
        <taxon>Rickettsiales</taxon>
        <taxon>Anaplasmataceae</taxon>
        <taxon>Anaplasma</taxon>
        <taxon>phagocytophilum group</taxon>
    </lineage>
</organism>
<accession>A0A0F3MUI5</accession>
<proteinExistence type="predicted"/>
<protein>
    <submittedName>
        <fullName evidence="2">Uncharacterized protein</fullName>
    </submittedName>
</protein>
<feature type="transmembrane region" description="Helical" evidence="1">
    <location>
        <begin position="43"/>
        <end position="62"/>
    </location>
</feature>
<keyword evidence="1" id="KW-1133">Transmembrane helix</keyword>
<keyword evidence="1" id="KW-0812">Transmembrane</keyword>